<evidence type="ECO:0000313" key="12">
    <source>
        <dbReference type="EMBL" id="QGY04218.1"/>
    </source>
</evidence>
<name>A0A6B9FSY6_9HYPH</name>
<dbReference type="Pfam" id="PF02518">
    <property type="entry name" value="HATPase_c"/>
    <property type="match status" value="1"/>
</dbReference>
<comment type="subcellular location">
    <subcellularLocation>
        <location evidence="2">Membrane</location>
    </subcellularLocation>
</comment>
<dbReference type="SMART" id="SM00387">
    <property type="entry name" value="HATPase_c"/>
    <property type="match status" value="1"/>
</dbReference>
<feature type="domain" description="HAMP" evidence="11">
    <location>
        <begin position="294"/>
        <end position="346"/>
    </location>
</feature>
<feature type="transmembrane region" description="Helical" evidence="9">
    <location>
        <begin position="270"/>
        <end position="293"/>
    </location>
</feature>
<keyword evidence="6" id="KW-0418">Kinase</keyword>
<dbReference type="AlphaFoldDB" id="A0A6B9FSY6"/>
<dbReference type="InterPro" id="IPR029016">
    <property type="entry name" value="GAF-like_dom_sf"/>
</dbReference>
<evidence type="ECO:0000259" key="10">
    <source>
        <dbReference type="PROSITE" id="PS50109"/>
    </source>
</evidence>
<keyword evidence="8" id="KW-0175">Coiled coil</keyword>
<accession>A0A6B9FSY6</accession>
<dbReference type="InterPro" id="IPR003594">
    <property type="entry name" value="HATPase_dom"/>
</dbReference>
<dbReference type="InterPro" id="IPR005467">
    <property type="entry name" value="His_kinase_dom"/>
</dbReference>
<protein>
    <recommendedName>
        <fullName evidence="3">histidine kinase</fullName>
        <ecNumber evidence="3">2.7.13.3</ecNumber>
    </recommendedName>
</protein>
<dbReference type="OrthoDB" id="226486at2"/>
<dbReference type="Pfam" id="PF00672">
    <property type="entry name" value="HAMP"/>
    <property type="match status" value="1"/>
</dbReference>
<dbReference type="PANTHER" id="PTHR43047">
    <property type="entry name" value="TWO-COMPONENT HISTIDINE PROTEIN KINASE"/>
    <property type="match status" value="1"/>
</dbReference>
<dbReference type="Gene3D" id="3.30.565.10">
    <property type="entry name" value="Histidine kinase-like ATPase, C-terminal domain"/>
    <property type="match status" value="1"/>
</dbReference>
<dbReference type="RefSeq" id="WP_010687283.1">
    <property type="nucleotide sequence ID" value="NZ_CP043538.1"/>
</dbReference>
<dbReference type="CDD" id="cd00082">
    <property type="entry name" value="HisKA"/>
    <property type="match status" value="1"/>
</dbReference>
<feature type="coiled-coil region" evidence="8">
    <location>
        <begin position="338"/>
        <end position="372"/>
    </location>
</feature>
<dbReference type="Gene3D" id="3.30.450.40">
    <property type="match status" value="1"/>
</dbReference>
<evidence type="ECO:0000256" key="9">
    <source>
        <dbReference type="SAM" id="Phobius"/>
    </source>
</evidence>
<dbReference type="Pfam" id="PF00512">
    <property type="entry name" value="HisKA"/>
    <property type="match status" value="1"/>
</dbReference>
<dbReference type="KEGG" id="mmes:MMSR116_21670"/>
<dbReference type="CDD" id="cd16922">
    <property type="entry name" value="HATPase_EvgS-ArcB-TorS-like"/>
    <property type="match status" value="1"/>
</dbReference>
<reference evidence="12 13" key="1">
    <citation type="journal article" date="2012" name="Genet. Mol. Biol.">
        <title>Analysis of 16S rRNA and mxaF genes revealing insights into Methylobacterium niche-specific plant association.</title>
        <authorList>
            <person name="Dourado M.N."/>
            <person name="Andreote F.D."/>
            <person name="Dini-Andreote F."/>
            <person name="Conti R."/>
            <person name="Araujo J.M."/>
            <person name="Araujo W.L."/>
        </authorList>
    </citation>
    <scope>NUCLEOTIDE SEQUENCE [LARGE SCALE GENOMIC DNA]</scope>
    <source>
        <strain evidence="12 13">SR1.6/6</strain>
    </source>
</reference>
<dbReference type="SUPFAM" id="SSF158472">
    <property type="entry name" value="HAMP domain-like"/>
    <property type="match status" value="1"/>
</dbReference>
<dbReference type="Gene3D" id="1.10.287.130">
    <property type="match status" value="1"/>
</dbReference>
<evidence type="ECO:0000313" key="13">
    <source>
        <dbReference type="Proteomes" id="UP000012488"/>
    </source>
</evidence>
<sequence length="768" mass="81634">MRTEGALSSAPSLTWRGSLFRKYVLTLVSLVALVLTINAAVETWFLYRETVERVAHSQATFAASATATVEDTLAEIERQVGWVTRASAQSLAQHREDYAALLDQTPIVLTLAFFDGEGRERVRARRPDSTDPLISADLGPVPTHKGFQNLQVVGDQIYANLLLPHPGAGTGATLARVRLTALTESLPSSTAGVGLYADLVTPDGVSIARSNKSPHTTGDRLTLPTPGSVTYASDAAGQPVVATQYPLAALPASLIVAQPVSEALAPVRDLLIRLVWLLAFGLVVAICASLLLARRMLVPIRALHAGAEHFAANRFEHRIAVRTGDEFEALATRFNDMADALSTSYARLESEIQRQTRDLARSVSELRALEETGRAIVASLQIDDVVRAIAARAATLAGSDASAVYLVEAPGETFRRVGDHGLPPSAVSDILPANALARAGDAAAEVISVRDLTTISGLLTGVAEGFQAATLINLADSDGRLGFLLLLARDAAAPLGSSEHVLHTFAHQAALAIRNARLFQEVDEKGRQLAAADLHKTQFFANMSHELRTPLNAVLGYSELLADGLYGPLSEKASEALERIQINGRHLLSLINDVLDFTKIEAGLLTLDVQDYALGALIESVTVAASSLAQAKGLALTVDVPPALPIGQGDERRLTQVLMNLVGNAIKFTQAGSVEVAARVVDDTFVMTVSDTGPGIAPADQARIFDEFQQVDSSSTRQQGGTGLGLSITRQLVLLHGGRIEVRSEAGQGAVFQVTLPIRTPVERKKAS</sequence>
<dbReference type="InterPro" id="IPR003661">
    <property type="entry name" value="HisK_dim/P_dom"/>
</dbReference>
<evidence type="ECO:0000259" key="11">
    <source>
        <dbReference type="PROSITE" id="PS50885"/>
    </source>
</evidence>
<feature type="domain" description="Histidine kinase" evidence="10">
    <location>
        <begin position="542"/>
        <end position="760"/>
    </location>
</feature>
<gene>
    <name evidence="12" type="ORF">MMSR116_21670</name>
</gene>
<evidence type="ECO:0000256" key="1">
    <source>
        <dbReference type="ARBA" id="ARBA00000085"/>
    </source>
</evidence>
<keyword evidence="5" id="KW-0808">Transferase</keyword>
<dbReference type="EMBL" id="CP043538">
    <property type="protein sequence ID" value="QGY04218.1"/>
    <property type="molecule type" value="Genomic_DNA"/>
</dbReference>
<dbReference type="GO" id="GO:0016020">
    <property type="term" value="C:membrane"/>
    <property type="evidence" value="ECO:0007669"/>
    <property type="project" value="UniProtKB-SubCell"/>
</dbReference>
<dbReference type="Proteomes" id="UP000012488">
    <property type="component" value="Chromosome"/>
</dbReference>
<dbReference type="InterPro" id="IPR036890">
    <property type="entry name" value="HATPase_C_sf"/>
</dbReference>
<dbReference type="SMART" id="SM00388">
    <property type="entry name" value="HisKA"/>
    <property type="match status" value="1"/>
</dbReference>
<evidence type="ECO:0000256" key="8">
    <source>
        <dbReference type="SAM" id="Coils"/>
    </source>
</evidence>
<dbReference type="SUPFAM" id="SSF55781">
    <property type="entry name" value="GAF domain-like"/>
    <property type="match status" value="1"/>
</dbReference>
<dbReference type="Gene3D" id="6.10.340.10">
    <property type="match status" value="1"/>
</dbReference>
<evidence type="ECO:0000256" key="4">
    <source>
        <dbReference type="ARBA" id="ARBA00022553"/>
    </source>
</evidence>
<evidence type="ECO:0000256" key="3">
    <source>
        <dbReference type="ARBA" id="ARBA00012438"/>
    </source>
</evidence>
<dbReference type="SUPFAM" id="SSF55874">
    <property type="entry name" value="ATPase domain of HSP90 chaperone/DNA topoisomerase II/histidine kinase"/>
    <property type="match status" value="1"/>
</dbReference>
<organism evidence="12 13">
    <name type="scientific">Methylobacterium mesophilicum SR1.6/6</name>
    <dbReference type="NCBI Taxonomy" id="908290"/>
    <lineage>
        <taxon>Bacteria</taxon>
        <taxon>Pseudomonadati</taxon>
        <taxon>Pseudomonadota</taxon>
        <taxon>Alphaproteobacteria</taxon>
        <taxon>Hyphomicrobiales</taxon>
        <taxon>Methylobacteriaceae</taxon>
        <taxon>Methylobacterium</taxon>
    </lineage>
</organism>
<dbReference type="PROSITE" id="PS50885">
    <property type="entry name" value="HAMP"/>
    <property type="match status" value="1"/>
</dbReference>
<dbReference type="InterPro" id="IPR003660">
    <property type="entry name" value="HAMP_dom"/>
</dbReference>
<dbReference type="EC" id="2.7.13.3" evidence="3"/>
<proteinExistence type="predicted"/>
<evidence type="ECO:0000256" key="2">
    <source>
        <dbReference type="ARBA" id="ARBA00004370"/>
    </source>
</evidence>
<keyword evidence="4" id="KW-0597">Phosphoprotein</keyword>
<dbReference type="InterPro" id="IPR036097">
    <property type="entry name" value="HisK_dim/P_sf"/>
</dbReference>
<comment type="catalytic activity">
    <reaction evidence="1">
        <text>ATP + protein L-histidine = ADP + protein N-phospho-L-histidine.</text>
        <dbReference type="EC" id="2.7.13.3"/>
    </reaction>
</comment>
<evidence type="ECO:0000256" key="7">
    <source>
        <dbReference type="ARBA" id="ARBA00023012"/>
    </source>
</evidence>
<dbReference type="InterPro" id="IPR004358">
    <property type="entry name" value="Sig_transdc_His_kin-like_C"/>
</dbReference>
<dbReference type="FunFam" id="3.30.565.10:FF:000010">
    <property type="entry name" value="Sensor histidine kinase RcsC"/>
    <property type="match status" value="1"/>
</dbReference>
<dbReference type="PRINTS" id="PR00344">
    <property type="entry name" value="BCTRLSENSOR"/>
</dbReference>
<reference evidence="12 13" key="2">
    <citation type="journal article" date="2013" name="Genome Announc.">
        <title>Draft Genome Sequence of Methylobacterium mesophilicum Strain SR1.6/6, Isolated from Citrus sinensis.</title>
        <authorList>
            <person name="Marinho Almeida D."/>
            <person name="Dini-Andreote F."/>
            <person name="Camargo Neves A.A."/>
            <person name="Juca Ramos R.T."/>
            <person name="Andreote F.D."/>
            <person name="Carneiro A.R."/>
            <person name="Oliveira de Souza Lima A."/>
            <person name="Caracciolo Gomes de Sa P.H."/>
            <person name="Ribeiro Barbosa M.S."/>
            <person name="Araujo W.L."/>
            <person name="Silva A."/>
        </authorList>
    </citation>
    <scope>NUCLEOTIDE SEQUENCE [LARGE SCALE GENOMIC DNA]</scope>
    <source>
        <strain evidence="12 13">SR1.6/6</strain>
    </source>
</reference>
<keyword evidence="7" id="KW-0902">Two-component regulatory system</keyword>
<keyword evidence="9" id="KW-0472">Membrane</keyword>
<keyword evidence="9" id="KW-0812">Transmembrane</keyword>
<dbReference type="PROSITE" id="PS50109">
    <property type="entry name" value="HIS_KIN"/>
    <property type="match status" value="1"/>
</dbReference>
<dbReference type="GO" id="GO:0000155">
    <property type="term" value="F:phosphorelay sensor kinase activity"/>
    <property type="evidence" value="ECO:0007669"/>
    <property type="project" value="InterPro"/>
</dbReference>
<evidence type="ECO:0000256" key="5">
    <source>
        <dbReference type="ARBA" id="ARBA00022679"/>
    </source>
</evidence>
<dbReference type="SMART" id="SM00304">
    <property type="entry name" value="HAMP"/>
    <property type="match status" value="1"/>
</dbReference>
<dbReference type="SUPFAM" id="SSF47384">
    <property type="entry name" value="Homodimeric domain of signal transducing histidine kinase"/>
    <property type="match status" value="1"/>
</dbReference>
<keyword evidence="9" id="KW-1133">Transmembrane helix</keyword>
<evidence type="ECO:0000256" key="6">
    <source>
        <dbReference type="ARBA" id="ARBA00022777"/>
    </source>
</evidence>
<dbReference type="CDD" id="cd06225">
    <property type="entry name" value="HAMP"/>
    <property type="match status" value="1"/>
</dbReference>